<keyword evidence="9 11" id="KW-0378">Hydrolase</keyword>
<dbReference type="InterPro" id="IPR050092">
    <property type="entry name" value="RNase_H"/>
</dbReference>
<dbReference type="Gene3D" id="3.30.420.10">
    <property type="entry name" value="Ribonuclease H-like superfamily/Ribonuclease H"/>
    <property type="match status" value="1"/>
</dbReference>
<comment type="similarity">
    <text evidence="3 11">Belongs to the RNase H family.</text>
</comment>
<dbReference type="InterPro" id="IPR037056">
    <property type="entry name" value="RNase_H1_N_sf"/>
</dbReference>
<evidence type="ECO:0000256" key="6">
    <source>
        <dbReference type="ARBA" id="ARBA00022722"/>
    </source>
</evidence>
<dbReference type="FunFam" id="3.40.970.10:FF:000002">
    <property type="entry name" value="Ribonuclease H"/>
    <property type="match status" value="1"/>
</dbReference>
<dbReference type="GO" id="GO:0000785">
    <property type="term" value="C:chromatin"/>
    <property type="evidence" value="ECO:0007669"/>
    <property type="project" value="EnsemblFungi"/>
</dbReference>
<evidence type="ECO:0000256" key="7">
    <source>
        <dbReference type="ARBA" id="ARBA00022723"/>
    </source>
</evidence>
<evidence type="ECO:0000259" key="13">
    <source>
        <dbReference type="PROSITE" id="PS50879"/>
    </source>
</evidence>
<dbReference type="InterPro" id="IPR009027">
    <property type="entry name" value="Ribosomal_bL9/RNase_H1_N"/>
</dbReference>
<evidence type="ECO:0000256" key="1">
    <source>
        <dbReference type="ARBA" id="ARBA00001946"/>
    </source>
</evidence>
<feature type="compositionally biased region" description="Low complexity" evidence="12">
    <location>
        <begin position="71"/>
        <end position="85"/>
    </location>
</feature>
<dbReference type="GO" id="GO:0003676">
    <property type="term" value="F:nucleic acid binding"/>
    <property type="evidence" value="ECO:0007669"/>
    <property type="project" value="UniProtKB-UniRule"/>
</dbReference>
<evidence type="ECO:0000256" key="9">
    <source>
        <dbReference type="ARBA" id="ARBA00022801"/>
    </source>
</evidence>
<evidence type="ECO:0000313" key="15">
    <source>
        <dbReference type="Proteomes" id="UP000094285"/>
    </source>
</evidence>
<dbReference type="Pfam" id="PF01693">
    <property type="entry name" value="Cauli_VI"/>
    <property type="match status" value="1"/>
</dbReference>
<keyword evidence="7 11" id="KW-0479">Metal-binding</keyword>
<keyword evidence="8 11" id="KW-0255">Endonuclease</keyword>
<dbReference type="AlphaFoldDB" id="A0A1E4SAZ0"/>
<dbReference type="InterPro" id="IPR036397">
    <property type="entry name" value="RNaseH_sf"/>
</dbReference>
<dbReference type="Gene3D" id="3.40.970.10">
    <property type="entry name" value="Ribonuclease H1, N-terminal domain"/>
    <property type="match status" value="1"/>
</dbReference>
<proteinExistence type="inferred from homology"/>
<dbReference type="InterPro" id="IPR017067">
    <property type="entry name" value="RNase_H1_euk"/>
</dbReference>
<dbReference type="PANTHER" id="PTHR10642:SF30">
    <property type="entry name" value="RIBONUCLEASE H"/>
    <property type="match status" value="1"/>
</dbReference>
<evidence type="ECO:0000256" key="10">
    <source>
        <dbReference type="ARBA" id="ARBA00022842"/>
    </source>
</evidence>
<comment type="function">
    <text evidence="2 11">Endonuclease that specifically degrades the RNA of RNA-DNA hybrids.</text>
</comment>
<sequence length="262" mass="28565">MPYYAVAKGNSRGIFNNWDDCKRSVSGYKGASFKKFSSESAAKAFIIENSSSSNTYSLSFLSKSSSHDPDSYSSSSHSSPSYQSKDGSSTKQESADIYVDGACRGNGKDSNPPSGYGVYYGANLEKNAAIPLSRVDKSGARPTNQRAELYAMKHALEDINKELANGGSTKYTIHTDSQYTQKSLNEWSNTWSRNGWKNSKGQPVANSDIIKDSLKLLNDVNLKYQEKGWGKIDIAYVKGHAGNHGNEQADRLANLGADSYGK</sequence>
<dbReference type="InterPro" id="IPR012337">
    <property type="entry name" value="RNaseH-like_sf"/>
</dbReference>
<keyword evidence="15" id="KW-1185">Reference proteome</keyword>
<keyword evidence="10 11" id="KW-0460">Magnesium</keyword>
<dbReference type="PROSITE" id="PS50879">
    <property type="entry name" value="RNASE_H_1"/>
    <property type="match status" value="1"/>
</dbReference>
<dbReference type="RefSeq" id="XP_020061812.1">
    <property type="nucleotide sequence ID" value="XM_020210763.1"/>
</dbReference>
<dbReference type="CDD" id="cd09280">
    <property type="entry name" value="RNase_HI_eukaryote_like"/>
    <property type="match status" value="1"/>
</dbReference>
<dbReference type="GO" id="GO:0043137">
    <property type="term" value="P:DNA replication, removal of RNA primer"/>
    <property type="evidence" value="ECO:0007669"/>
    <property type="project" value="TreeGrafter"/>
</dbReference>
<keyword evidence="6 11" id="KW-0540">Nuclease</keyword>
<dbReference type="OrthoDB" id="407198at2759"/>
<evidence type="ECO:0000256" key="8">
    <source>
        <dbReference type="ARBA" id="ARBA00022759"/>
    </source>
</evidence>
<evidence type="ECO:0000256" key="11">
    <source>
        <dbReference type="PIRNR" id="PIRNR036852"/>
    </source>
</evidence>
<dbReference type="GeneID" id="30984899"/>
<dbReference type="PANTHER" id="PTHR10642">
    <property type="entry name" value="RIBONUCLEASE H1"/>
    <property type="match status" value="1"/>
</dbReference>
<dbReference type="SUPFAM" id="SSF55658">
    <property type="entry name" value="L9 N-domain-like"/>
    <property type="match status" value="1"/>
</dbReference>
<comment type="cofactor">
    <cofactor evidence="1 11">
        <name>Mg(2+)</name>
        <dbReference type="ChEBI" id="CHEBI:18420"/>
    </cofactor>
</comment>
<dbReference type="InterPro" id="IPR011320">
    <property type="entry name" value="RNase_H1_N"/>
</dbReference>
<name>A0A1E4SAZ0_9ASCO</name>
<evidence type="ECO:0000256" key="2">
    <source>
        <dbReference type="ARBA" id="ARBA00004065"/>
    </source>
</evidence>
<dbReference type="PIRSF" id="PIRSF036852">
    <property type="entry name" value="Ribonuclease_H1_euk"/>
    <property type="match status" value="1"/>
</dbReference>
<dbReference type="InterPro" id="IPR002156">
    <property type="entry name" value="RNaseH_domain"/>
</dbReference>
<evidence type="ECO:0000256" key="3">
    <source>
        <dbReference type="ARBA" id="ARBA00005300"/>
    </source>
</evidence>
<dbReference type="SUPFAM" id="SSF53098">
    <property type="entry name" value="Ribonuclease H-like"/>
    <property type="match status" value="1"/>
</dbReference>
<evidence type="ECO:0000256" key="5">
    <source>
        <dbReference type="ARBA" id="ARBA00017721"/>
    </source>
</evidence>
<feature type="region of interest" description="Disordered" evidence="12">
    <location>
        <begin position="69"/>
        <end position="94"/>
    </location>
</feature>
<reference evidence="15" key="1">
    <citation type="submission" date="2016-05" db="EMBL/GenBank/DDBJ databases">
        <title>Comparative genomics of biotechnologically important yeasts.</title>
        <authorList>
            <consortium name="DOE Joint Genome Institute"/>
            <person name="Riley R."/>
            <person name="Haridas S."/>
            <person name="Wolfe K.H."/>
            <person name="Lopes M.R."/>
            <person name="Hittinger C.T."/>
            <person name="Goker M."/>
            <person name="Salamov A."/>
            <person name="Wisecaver J."/>
            <person name="Long T.M."/>
            <person name="Aerts A.L."/>
            <person name="Barry K."/>
            <person name="Choi C."/>
            <person name="Clum A."/>
            <person name="Coughlan A.Y."/>
            <person name="Deshpande S."/>
            <person name="Douglass A.P."/>
            <person name="Hanson S.J."/>
            <person name="Klenk H.-P."/>
            <person name="Labutti K."/>
            <person name="Lapidus A."/>
            <person name="Lindquist E."/>
            <person name="Lipzen A."/>
            <person name="Meier-Kolthoff J.P."/>
            <person name="Ohm R.A."/>
            <person name="Otillar R.P."/>
            <person name="Pangilinan J."/>
            <person name="Peng Y."/>
            <person name="Rokas A."/>
            <person name="Rosa C.A."/>
            <person name="Scheuner C."/>
            <person name="Sibirny A.A."/>
            <person name="Slot J.C."/>
            <person name="Stielow J.B."/>
            <person name="Sun H."/>
            <person name="Kurtzman C.P."/>
            <person name="Blackwell M."/>
            <person name="Grigoriev I.V."/>
            <person name="Jeffries T.W."/>
        </authorList>
    </citation>
    <scope>NUCLEOTIDE SEQUENCE [LARGE SCALE GENOMIC DNA]</scope>
    <source>
        <strain evidence="15">NRRL Y-17324</strain>
    </source>
</reference>
<gene>
    <name evidence="14" type="ORF">CANTADRAFT_58064</name>
</gene>
<evidence type="ECO:0000256" key="12">
    <source>
        <dbReference type="SAM" id="MobiDB-lite"/>
    </source>
</evidence>
<comment type="catalytic activity">
    <reaction evidence="11">
        <text>Endonucleolytic cleavage to 5'-phosphomonoester.</text>
        <dbReference type="EC" id="3.1.26.4"/>
    </reaction>
</comment>
<dbReference type="GO" id="GO:0000287">
    <property type="term" value="F:magnesium ion binding"/>
    <property type="evidence" value="ECO:0007669"/>
    <property type="project" value="UniProtKB-UniRule"/>
</dbReference>
<evidence type="ECO:0000313" key="14">
    <source>
        <dbReference type="EMBL" id="ODV76690.1"/>
    </source>
</evidence>
<accession>A0A1E4SAZ0</accession>
<organism evidence="14 15">
    <name type="scientific">Suhomyces tanzawaensis NRRL Y-17324</name>
    <dbReference type="NCBI Taxonomy" id="984487"/>
    <lineage>
        <taxon>Eukaryota</taxon>
        <taxon>Fungi</taxon>
        <taxon>Dikarya</taxon>
        <taxon>Ascomycota</taxon>
        <taxon>Saccharomycotina</taxon>
        <taxon>Pichiomycetes</taxon>
        <taxon>Debaryomycetaceae</taxon>
        <taxon>Suhomyces</taxon>
    </lineage>
</organism>
<dbReference type="Proteomes" id="UP000094285">
    <property type="component" value="Unassembled WGS sequence"/>
</dbReference>
<dbReference type="GO" id="GO:0004523">
    <property type="term" value="F:RNA-DNA hybrid ribonuclease activity"/>
    <property type="evidence" value="ECO:0007669"/>
    <property type="project" value="UniProtKB-UniRule"/>
</dbReference>
<dbReference type="EC" id="3.1.26.4" evidence="4 11"/>
<protein>
    <recommendedName>
        <fullName evidence="5 11">Ribonuclease H</fullName>
        <shortName evidence="11">RNase H</shortName>
        <ecNumber evidence="4 11">3.1.26.4</ecNumber>
    </recommendedName>
</protein>
<dbReference type="Pfam" id="PF00075">
    <property type="entry name" value="RNase_H"/>
    <property type="match status" value="1"/>
</dbReference>
<feature type="domain" description="RNase H type-1" evidence="13">
    <location>
        <begin position="91"/>
        <end position="258"/>
    </location>
</feature>
<dbReference type="EMBL" id="KV453918">
    <property type="protein sequence ID" value="ODV76690.1"/>
    <property type="molecule type" value="Genomic_DNA"/>
</dbReference>
<dbReference type="STRING" id="984487.A0A1E4SAZ0"/>
<evidence type="ECO:0000256" key="4">
    <source>
        <dbReference type="ARBA" id="ARBA00012180"/>
    </source>
</evidence>